<evidence type="ECO:0000313" key="2">
    <source>
        <dbReference type="Proteomes" id="UP000053477"/>
    </source>
</evidence>
<accession>A0A0H2S102</accession>
<dbReference type="Proteomes" id="UP000053477">
    <property type="component" value="Unassembled WGS sequence"/>
</dbReference>
<sequence length="115" mass="12934">MPTRQEKERENPMLYVLENGRASVALMLLPRISLPKTPQKPFRQFQVVVPVSSTSRLLPSFLHVSIHFHSQMSQIITPELPNKDPVCSISKSSSSDASSIEEEKAEVLQIFCSIL</sequence>
<dbReference type="EMBL" id="KQ085898">
    <property type="protein sequence ID" value="KLO18010.1"/>
    <property type="molecule type" value="Genomic_DNA"/>
</dbReference>
<dbReference type="InParanoid" id="A0A0H2S102"/>
<keyword evidence="2" id="KW-1185">Reference proteome</keyword>
<proteinExistence type="predicted"/>
<evidence type="ECO:0000313" key="1">
    <source>
        <dbReference type="EMBL" id="KLO18010.1"/>
    </source>
</evidence>
<protein>
    <submittedName>
        <fullName evidence="1">Uncharacterized protein</fullName>
    </submittedName>
</protein>
<gene>
    <name evidence="1" type="ORF">SCHPADRAFT_133565</name>
</gene>
<dbReference type="AlphaFoldDB" id="A0A0H2S102"/>
<reference evidence="1 2" key="1">
    <citation type="submission" date="2015-04" db="EMBL/GenBank/DDBJ databases">
        <title>Complete genome sequence of Schizopora paradoxa KUC8140, a cosmopolitan wood degrader in East Asia.</title>
        <authorList>
            <consortium name="DOE Joint Genome Institute"/>
            <person name="Min B."/>
            <person name="Park H."/>
            <person name="Jang Y."/>
            <person name="Kim J.-J."/>
            <person name="Kim K.H."/>
            <person name="Pangilinan J."/>
            <person name="Lipzen A."/>
            <person name="Riley R."/>
            <person name="Grigoriev I.V."/>
            <person name="Spatafora J.W."/>
            <person name="Choi I.-G."/>
        </authorList>
    </citation>
    <scope>NUCLEOTIDE SEQUENCE [LARGE SCALE GENOMIC DNA]</scope>
    <source>
        <strain evidence="1 2">KUC8140</strain>
    </source>
</reference>
<name>A0A0H2S102_9AGAM</name>
<organism evidence="1 2">
    <name type="scientific">Schizopora paradoxa</name>
    <dbReference type="NCBI Taxonomy" id="27342"/>
    <lineage>
        <taxon>Eukaryota</taxon>
        <taxon>Fungi</taxon>
        <taxon>Dikarya</taxon>
        <taxon>Basidiomycota</taxon>
        <taxon>Agaricomycotina</taxon>
        <taxon>Agaricomycetes</taxon>
        <taxon>Hymenochaetales</taxon>
        <taxon>Schizoporaceae</taxon>
        <taxon>Schizopora</taxon>
    </lineage>
</organism>